<comment type="caution">
    <text evidence="3">The sequence shown here is derived from an EMBL/GenBank/DDBJ whole genome shotgun (WGS) entry which is preliminary data.</text>
</comment>
<dbReference type="EC" id="6.3.5.6" evidence="3"/>
<dbReference type="RefSeq" id="WP_179643952.1">
    <property type="nucleotide sequence ID" value="NZ_BAAAYY010000016.1"/>
</dbReference>
<dbReference type="GO" id="GO:0050567">
    <property type="term" value="F:glutaminyl-tRNA synthase (glutamine-hydrolyzing) activity"/>
    <property type="evidence" value="ECO:0007669"/>
    <property type="project" value="UniProtKB-EC"/>
</dbReference>
<feature type="domain" description="Amidase" evidence="2">
    <location>
        <begin position="34"/>
        <end position="459"/>
    </location>
</feature>
<dbReference type="PROSITE" id="PS00571">
    <property type="entry name" value="AMIDASES"/>
    <property type="match status" value="1"/>
</dbReference>
<dbReference type="PANTHER" id="PTHR11895:SF7">
    <property type="entry name" value="GLUTAMYL-TRNA(GLN) AMIDOTRANSFERASE SUBUNIT A, MITOCHONDRIAL"/>
    <property type="match status" value="1"/>
</dbReference>
<evidence type="ECO:0000313" key="4">
    <source>
        <dbReference type="Proteomes" id="UP000589036"/>
    </source>
</evidence>
<dbReference type="EC" id="6.3.5.7" evidence="3"/>
<sequence>MDTAAQGLTAQEICYLPVSDLLAHYRSGALAPSDVLEAQIARTEELNGAVGAVADRHYGQARAAAAESDARYAAGTQRPLEGITVALKEEHPVAGEPLRLGSTVLVPEIPSAGHPIVDRIQAAGAVVHLRTTTPELCCAGYTRSDLWGVTRSPWNTAYSSGGSSGGSGAALAAGMTTLATGSDIAGSIRIPAAFNGVVGYKAPYGRVPAPAPMNLDTYCHDGAMARTVQDCVLLHDAIAGQWSHDMVSVPGAAIGGIGDGDLAGLTVGVARTLGEHPVAADVARGLEQAAEALRVRGAETVDLGFDWSTGELTRAAFAHYGTVMAPMVRQLFGDRFAEAQSYTRDFVAVAERCLAEVGTYAAVLAETRVQEDFAEAFTRVDALICPSSMIPALEADNDYTDLSVDVDGTAVDLVHHLQIPLTIPFNMASRLPVFAVQSGIAATGVPTSVQVAAPAYAERLAARVAHAVETARPWYRDDAWTPQSIRPPR</sequence>
<proteinExistence type="inferred from homology"/>
<organism evidence="3 4">
    <name type="scientific">Spinactinospora alkalitolerans</name>
    <dbReference type="NCBI Taxonomy" id="687207"/>
    <lineage>
        <taxon>Bacteria</taxon>
        <taxon>Bacillati</taxon>
        <taxon>Actinomycetota</taxon>
        <taxon>Actinomycetes</taxon>
        <taxon>Streptosporangiales</taxon>
        <taxon>Nocardiopsidaceae</taxon>
        <taxon>Spinactinospora</taxon>
    </lineage>
</organism>
<dbReference type="InterPro" id="IPR000120">
    <property type="entry name" value="Amidase"/>
</dbReference>
<dbReference type="AlphaFoldDB" id="A0A852TW00"/>
<dbReference type="InterPro" id="IPR020556">
    <property type="entry name" value="Amidase_CS"/>
</dbReference>
<dbReference type="PANTHER" id="PTHR11895">
    <property type="entry name" value="TRANSAMIDASE"/>
    <property type="match status" value="1"/>
</dbReference>
<dbReference type="GO" id="GO:0050566">
    <property type="term" value="F:asparaginyl-tRNA synthase (glutamine-hydrolyzing) activity"/>
    <property type="evidence" value="ECO:0007669"/>
    <property type="project" value="UniProtKB-EC"/>
</dbReference>
<reference evidence="3 4" key="1">
    <citation type="submission" date="2020-07" db="EMBL/GenBank/DDBJ databases">
        <title>Sequencing the genomes of 1000 actinobacteria strains.</title>
        <authorList>
            <person name="Klenk H.-P."/>
        </authorList>
    </citation>
    <scope>NUCLEOTIDE SEQUENCE [LARGE SCALE GENOMIC DNA]</scope>
    <source>
        <strain evidence="3 4">CXB654</strain>
    </source>
</reference>
<keyword evidence="3" id="KW-0808">Transferase</keyword>
<keyword evidence="3" id="KW-0436">Ligase</keyword>
<dbReference type="InterPro" id="IPR036928">
    <property type="entry name" value="AS_sf"/>
</dbReference>
<dbReference type="EMBL" id="JACCCC010000001">
    <property type="protein sequence ID" value="NYE48108.1"/>
    <property type="molecule type" value="Genomic_DNA"/>
</dbReference>
<dbReference type="GO" id="GO:0016740">
    <property type="term" value="F:transferase activity"/>
    <property type="evidence" value="ECO:0007669"/>
    <property type="project" value="UniProtKB-KW"/>
</dbReference>
<dbReference type="InterPro" id="IPR023631">
    <property type="entry name" value="Amidase_dom"/>
</dbReference>
<name>A0A852TW00_9ACTN</name>
<evidence type="ECO:0000256" key="1">
    <source>
        <dbReference type="ARBA" id="ARBA00009199"/>
    </source>
</evidence>
<protein>
    <submittedName>
        <fullName evidence="3">Aspartyl-tRNA(Asn)/glutamyl-tRNA(Gln) amidotransferase subunit A</fullName>
        <ecNumber evidence="3">6.3.5.6</ecNumber>
        <ecNumber evidence="3">6.3.5.7</ecNumber>
    </submittedName>
</protein>
<accession>A0A852TW00</accession>
<evidence type="ECO:0000313" key="3">
    <source>
        <dbReference type="EMBL" id="NYE48108.1"/>
    </source>
</evidence>
<dbReference type="Proteomes" id="UP000589036">
    <property type="component" value="Unassembled WGS sequence"/>
</dbReference>
<keyword evidence="4" id="KW-1185">Reference proteome</keyword>
<dbReference type="Pfam" id="PF01425">
    <property type="entry name" value="Amidase"/>
    <property type="match status" value="1"/>
</dbReference>
<gene>
    <name evidence="3" type="ORF">HDA32_003228</name>
</gene>
<dbReference type="SUPFAM" id="SSF75304">
    <property type="entry name" value="Amidase signature (AS) enzymes"/>
    <property type="match status" value="1"/>
</dbReference>
<evidence type="ECO:0000259" key="2">
    <source>
        <dbReference type="Pfam" id="PF01425"/>
    </source>
</evidence>
<dbReference type="Gene3D" id="3.90.1300.10">
    <property type="entry name" value="Amidase signature (AS) domain"/>
    <property type="match status" value="1"/>
</dbReference>
<comment type="similarity">
    <text evidence="1">Belongs to the amidase family.</text>
</comment>